<reference evidence="2" key="1">
    <citation type="submission" date="2023-03" db="EMBL/GenBank/DDBJ databases">
        <authorList>
            <person name="Steffen K."/>
            <person name="Cardenas P."/>
        </authorList>
    </citation>
    <scope>NUCLEOTIDE SEQUENCE</scope>
</reference>
<evidence type="ECO:0000313" key="2">
    <source>
        <dbReference type="EMBL" id="CAI8036609.1"/>
    </source>
</evidence>
<sequence>MTNNKQQDKSAFLLSLASYMGGIREGWRRMRGEVTKRTGDAKVLCVPERREVGWGEGGATREVTTTAVQYRAKGSQTSFERFLRSLPRVDAVDRTVDWVLATPDNIEEREPDRYANLPSQRMLRKTHKRTTHISKETEHHIIDTRSDESVLSGVSWSRYESERGTVGRGTPPVQREDRPRLDLLLQQIHRQQERMAVAADMDTPLHRPHYVQHSTGHGGGGGGDVREELRRCGWGKCRVTTPSQRQLVAHDDAVIKNKGVSKFTHHLRDSEDPVATESSPRRLLTGLNNRPSNTNTAGRRPANPKMTMVTGLQIRPALVTRKKGGRATKK</sequence>
<name>A0AA35WXL7_GEOBA</name>
<feature type="region of interest" description="Disordered" evidence="1">
    <location>
        <begin position="266"/>
        <end position="330"/>
    </location>
</feature>
<comment type="caution">
    <text evidence="2">The sequence shown here is derived from an EMBL/GenBank/DDBJ whole genome shotgun (WGS) entry which is preliminary data.</text>
</comment>
<proteinExistence type="predicted"/>
<feature type="compositionally biased region" description="Basic residues" evidence="1">
    <location>
        <begin position="320"/>
        <end position="330"/>
    </location>
</feature>
<protein>
    <submittedName>
        <fullName evidence="2">Uncharacterized protein</fullName>
    </submittedName>
</protein>
<feature type="compositionally biased region" description="Polar residues" evidence="1">
    <location>
        <begin position="286"/>
        <end position="297"/>
    </location>
</feature>
<evidence type="ECO:0000256" key="1">
    <source>
        <dbReference type="SAM" id="MobiDB-lite"/>
    </source>
</evidence>
<accession>A0AA35WXL7</accession>
<keyword evidence="3" id="KW-1185">Reference proteome</keyword>
<dbReference type="Proteomes" id="UP001174909">
    <property type="component" value="Unassembled WGS sequence"/>
</dbReference>
<gene>
    <name evidence="2" type="ORF">GBAR_LOCUS20503</name>
</gene>
<dbReference type="EMBL" id="CASHTH010002884">
    <property type="protein sequence ID" value="CAI8036609.1"/>
    <property type="molecule type" value="Genomic_DNA"/>
</dbReference>
<evidence type="ECO:0000313" key="3">
    <source>
        <dbReference type="Proteomes" id="UP001174909"/>
    </source>
</evidence>
<dbReference type="AlphaFoldDB" id="A0AA35WXL7"/>
<organism evidence="2 3">
    <name type="scientific">Geodia barretti</name>
    <name type="common">Barrett's horny sponge</name>
    <dbReference type="NCBI Taxonomy" id="519541"/>
    <lineage>
        <taxon>Eukaryota</taxon>
        <taxon>Metazoa</taxon>
        <taxon>Porifera</taxon>
        <taxon>Demospongiae</taxon>
        <taxon>Heteroscleromorpha</taxon>
        <taxon>Tetractinellida</taxon>
        <taxon>Astrophorina</taxon>
        <taxon>Geodiidae</taxon>
        <taxon>Geodia</taxon>
    </lineage>
</organism>